<gene>
    <name evidence="2" type="ORF">DC045_21270</name>
</gene>
<protein>
    <recommendedName>
        <fullName evidence="1">Antitoxin Xre/MbcA/ParS-like toxin-binding domain-containing protein</fullName>
    </recommendedName>
</protein>
<comment type="caution">
    <text evidence="2">The sequence shown here is derived from an EMBL/GenBank/DDBJ whole genome shotgun (WGS) entry which is preliminary data.</text>
</comment>
<evidence type="ECO:0000313" key="3">
    <source>
        <dbReference type="Proteomes" id="UP000263489"/>
    </source>
</evidence>
<evidence type="ECO:0000313" key="2">
    <source>
        <dbReference type="EMBL" id="HBC36790.1"/>
    </source>
</evidence>
<evidence type="ECO:0000259" key="1">
    <source>
        <dbReference type="Pfam" id="PF09722"/>
    </source>
</evidence>
<proteinExistence type="predicted"/>
<reference evidence="2 3" key="1">
    <citation type="journal article" date="2018" name="Nat. Biotechnol.">
        <title>A standardized bacterial taxonomy based on genome phylogeny substantially revises the tree of life.</title>
        <authorList>
            <person name="Parks D.H."/>
            <person name="Chuvochina M."/>
            <person name="Waite D.W."/>
            <person name="Rinke C."/>
            <person name="Skarshewski A."/>
            <person name="Chaumeil P.A."/>
            <person name="Hugenholtz P."/>
        </authorList>
    </citation>
    <scope>NUCLEOTIDE SEQUENCE [LARGE SCALE GENOMIC DNA]</scope>
    <source>
        <strain evidence="2">UBA9380</strain>
    </source>
</reference>
<feature type="domain" description="Antitoxin Xre/MbcA/ParS-like toxin-binding" evidence="1">
    <location>
        <begin position="19"/>
        <end position="69"/>
    </location>
</feature>
<dbReference type="AlphaFoldDB" id="A0A352IZA7"/>
<organism evidence="2 3">
    <name type="scientific">Marinobacter adhaerens</name>
    <dbReference type="NCBI Taxonomy" id="1033846"/>
    <lineage>
        <taxon>Bacteria</taxon>
        <taxon>Pseudomonadati</taxon>
        <taxon>Pseudomonadota</taxon>
        <taxon>Gammaproteobacteria</taxon>
        <taxon>Pseudomonadales</taxon>
        <taxon>Marinobacteraceae</taxon>
        <taxon>Marinobacter</taxon>
    </lineage>
</organism>
<dbReference type="EMBL" id="DNNA01000326">
    <property type="protein sequence ID" value="HBC36790.1"/>
    <property type="molecule type" value="Genomic_DNA"/>
</dbReference>
<name>A0A352IZA7_9GAMM</name>
<accession>A0A352IZA7</accession>
<dbReference type="InterPro" id="IPR024467">
    <property type="entry name" value="Xre/MbcA/ParS-like_toxin-bd"/>
</dbReference>
<sequence length="72" mass="7972">MNAEAQNVEELRKLMKQEAIELFEGDQRAAERWLISSQQALGNRPPFGLMGTAAGIQKVRTLIGQLEHGVVP</sequence>
<dbReference type="Proteomes" id="UP000263489">
    <property type="component" value="Unassembled WGS sequence"/>
</dbReference>
<dbReference type="Pfam" id="PF09722">
    <property type="entry name" value="Xre_MbcA_ParS_C"/>
    <property type="match status" value="1"/>
</dbReference>